<keyword evidence="2" id="KW-0963">Cytoplasm</keyword>
<keyword evidence="10" id="KW-1185">Reference proteome</keyword>
<dbReference type="EMBL" id="CP012523">
    <property type="protein sequence ID" value="ALC38671.1"/>
    <property type="molecule type" value="Genomic_DNA"/>
</dbReference>
<dbReference type="GO" id="GO:0005930">
    <property type="term" value="C:axoneme"/>
    <property type="evidence" value="ECO:0007669"/>
    <property type="project" value="UniProtKB-SubCell"/>
</dbReference>
<feature type="domain" description="CFAP91" evidence="8">
    <location>
        <begin position="154"/>
        <end position="314"/>
    </location>
</feature>
<evidence type="ECO:0000256" key="4">
    <source>
        <dbReference type="ARBA" id="ARBA00023273"/>
    </source>
</evidence>
<feature type="compositionally biased region" description="Basic residues" evidence="7">
    <location>
        <begin position="34"/>
        <end position="45"/>
    </location>
</feature>
<feature type="compositionally biased region" description="Basic and acidic residues" evidence="7">
    <location>
        <begin position="1132"/>
        <end position="1150"/>
    </location>
</feature>
<organism evidence="9 10">
    <name type="scientific">Drosophila busckii</name>
    <name type="common">Fruit fly</name>
    <dbReference type="NCBI Taxonomy" id="30019"/>
    <lineage>
        <taxon>Eukaryota</taxon>
        <taxon>Metazoa</taxon>
        <taxon>Ecdysozoa</taxon>
        <taxon>Arthropoda</taxon>
        <taxon>Hexapoda</taxon>
        <taxon>Insecta</taxon>
        <taxon>Pterygota</taxon>
        <taxon>Neoptera</taxon>
        <taxon>Endopterygota</taxon>
        <taxon>Diptera</taxon>
        <taxon>Brachycera</taxon>
        <taxon>Muscomorpha</taxon>
        <taxon>Ephydroidea</taxon>
        <taxon>Drosophilidae</taxon>
        <taxon>Drosophila</taxon>
    </lineage>
</organism>
<comment type="subcellular location">
    <subcellularLocation>
        <location evidence="1">Cytoplasm</location>
        <location evidence="1">Cytoskeleton</location>
        <location evidence="1">Cilium axoneme</location>
    </subcellularLocation>
</comment>
<dbReference type="STRING" id="30019.A0A0M4E4B6"/>
<dbReference type="Proteomes" id="UP000494163">
    <property type="component" value="Chromosome 2L"/>
</dbReference>
<dbReference type="InterPro" id="IPR032840">
    <property type="entry name" value="CFAP91_dom"/>
</dbReference>
<feature type="region of interest" description="Disordered" evidence="7">
    <location>
        <begin position="1129"/>
        <end position="1150"/>
    </location>
</feature>
<sequence>MQQSSSNNSIISATSGKQEQHQQQQPPALEPTKHAKRVTFGKQQRKPLEPQTTIRETEVQTGLTSCLITTTNNAQRIEAGANNPAERKVGWLARTDSECQFRAPGLNFLNDRDTNVVTFEVKMRDSVQSLKNFTTKCDYFPKYVDNRPFKDQATQTLYRESSAQTVAYLPDILDKEQDENLELFNLSSLLAGDKPPGLYEVEVLERARKRWAFNKALKTNFKRQLHEAREQAIKSKYRPVLEAFEWEHWMEREEYIQECQMMRLEIVIRMFDKREKQMHKDSITRIETACEDIEKKRLHGLHKNEIEYQRAIRRLQWKQAGTTRRWKKQSPGYSLGSPCSEFYGPLLRNGVDPARRSFVGDGRKAFDMRIDDLEKRVNMQQLQCPFTKLKEWSKPKEYVKEYEQNFCSDKHLQKLYESLKGLRTQATKQKVAPKCLKRRPQPVDDTDMHAFDFDYTEPDMIAYFDRRTHYAMSSTQLGPSQSQLLAIRAHENEMAEHAHTTEKAEEMWRERHNEDLEQMLHLYEGSAIGWLLQFLSEEMERLKEQRKLHFFAILAQKERWRREAAEAGLRQKENNMRLLYEEMFQSTNLVHNDVTDEYINTILTTDMAHIADCDAEQSVVKLAKQIDNDIQRWLETFKLVQNPLTYEPLRHLLYDMVFPDFNAALAHHEKNLIAKYIIDDVIFENIWDILEPFDIGTTLASDLIDRLIDNDLLLFSTDSEDDQPHRSGWYEAQAIIRKLIRQAVPGRRWKTENERIVHENYNDLFDDVFAAIFRKIEGELPPEEPKEVSQNWSRMHITSQDNTRHDPALDEHRLTASSLIDSDFIREQILNLFKKMKTDKITKDLGPTGPAFDGEDNLGKEVNNDVLINVQTYHEVPMSQPPEVDDIFSVISTLDIQMEDDFSQLRSRNKMETPAPGSIDTPGTDIGVDFGVGATQTTAVDQLMGALKDIVFSEGEEATEASEYEADDERSWWAHPANAAVFEDEGELGEEQIGSEEEIELEFDFEISPSEQQKKLDAHDEQLKLLEQEQQAAETATVIVEPTELIDAESVHVKVKQSQSQSQSINLSAQISREKPSTLSLLESQRPSDRLAVEKASSQYFSTRLDSKNTLGTVSNYDLSRPIEVEISNADIPKRNQSEFLTKETEEHRE</sequence>
<name>A0A0M4E4B6_DROBS</name>
<reference evidence="9 10" key="1">
    <citation type="submission" date="2015-08" db="EMBL/GenBank/DDBJ databases">
        <title>Ancestral chromatin configuration constrains chromatin evolution on differentiating sex chromosomes in Drosophila.</title>
        <authorList>
            <person name="Zhou Q."/>
            <person name="Bachtrog D."/>
        </authorList>
    </citation>
    <scope>NUCLEOTIDE SEQUENCE [LARGE SCALE GENOMIC DNA]</scope>
    <source>
        <tissue evidence="9">Whole larvae</tissue>
    </source>
</reference>
<dbReference type="PANTHER" id="PTHR22455">
    <property type="entry name" value="CILIA- AND FLAGELLA-ASSOCIATED PROTEIN 91"/>
    <property type="match status" value="1"/>
</dbReference>
<evidence type="ECO:0000256" key="5">
    <source>
        <dbReference type="ARBA" id="ARBA00029468"/>
    </source>
</evidence>
<protein>
    <recommendedName>
        <fullName evidence="6">Cilia- and flagella-associated protein 91</fullName>
    </recommendedName>
</protein>
<evidence type="ECO:0000256" key="1">
    <source>
        <dbReference type="ARBA" id="ARBA00004430"/>
    </source>
</evidence>
<dbReference type="OrthoDB" id="567787at2759"/>
<evidence type="ECO:0000259" key="8">
    <source>
        <dbReference type="Pfam" id="PF14738"/>
    </source>
</evidence>
<evidence type="ECO:0000256" key="7">
    <source>
        <dbReference type="SAM" id="MobiDB-lite"/>
    </source>
</evidence>
<keyword evidence="3" id="KW-0206">Cytoskeleton</keyword>
<feature type="region of interest" description="Disordered" evidence="7">
    <location>
        <begin position="1"/>
        <end position="52"/>
    </location>
</feature>
<evidence type="ECO:0000256" key="6">
    <source>
        <dbReference type="ARBA" id="ARBA00029555"/>
    </source>
</evidence>
<gene>
    <name evidence="9" type="ORF">Dbus_chr2Lg756</name>
</gene>
<comment type="similarity">
    <text evidence="5">Belongs to the CFAP91 family.</text>
</comment>
<evidence type="ECO:0000313" key="9">
    <source>
        <dbReference type="EMBL" id="ALC38671.1"/>
    </source>
</evidence>
<dbReference type="PANTHER" id="PTHR22455:SF10">
    <property type="entry name" value="CILIA- AND FLAGELLA-ASSOCIATED PROTEIN 91"/>
    <property type="match status" value="1"/>
</dbReference>
<accession>A0A0M4E4B6</accession>
<dbReference type="AlphaFoldDB" id="A0A0M4E4B6"/>
<dbReference type="InterPro" id="IPR026720">
    <property type="entry name" value="CFAP91"/>
</dbReference>
<evidence type="ECO:0000256" key="3">
    <source>
        <dbReference type="ARBA" id="ARBA00023212"/>
    </source>
</evidence>
<keyword evidence="4" id="KW-0966">Cell projection</keyword>
<feature type="compositionally biased region" description="Low complexity" evidence="7">
    <location>
        <begin position="1"/>
        <end position="12"/>
    </location>
</feature>
<evidence type="ECO:0000256" key="2">
    <source>
        <dbReference type="ARBA" id="ARBA00022490"/>
    </source>
</evidence>
<dbReference type="Pfam" id="PF14738">
    <property type="entry name" value="CFAP91"/>
    <property type="match status" value="1"/>
</dbReference>
<dbReference type="OMA" id="QKENCMR"/>
<proteinExistence type="inferred from homology"/>
<evidence type="ECO:0000313" key="10">
    <source>
        <dbReference type="Proteomes" id="UP000494163"/>
    </source>
</evidence>